<evidence type="ECO:0000313" key="1">
    <source>
        <dbReference type="EMBL" id="RAK74201.1"/>
    </source>
</evidence>
<keyword evidence="2" id="KW-1185">Reference proteome</keyword>
<protein>
    <submittedName>
        <fullName evidence="1">Uncharacterized protein</fullName>
    </submittedName>
</protein>
<dbReference type="AlphaFoldDB" id="A0A8G1RMM5"/>
<organism evidence="1 2">
    <name type="scientific">Aspergillus fijiensis CBS 313.89</name>
    <dbReference type="NCBI Taxonomy" id="1448319"/>
    <lineage>
        <taxon>Eukaryota</taxon>
        <taxon>Fungi</taxon>
        <taxon>Dikarya</taxon>
        <taxon>Ascomycota</taxon>
        <taxon>Pezizomycotina</taxon>
        <taxon>Eurotiomycetes</taxon>
        <taxon>Eurotiomycetidae</taxon>
        <taxon>Eurotiales</taxon>
        <taxon>Aspergillaceae</taxon>
        <taxon>Aspergillus</taxon>
    </lineage>
</organism>
<accession>A0A8G1RMM5</accession>
<evidence type="ECO:0000313" key="2">
    <source>
        <dbReference type="Proteomes" id="UP000249789"/>
    </source>
</evidence>
<name>A0A8G1RMM5_9EURO</name>
<sequence length="156" mass="17869">MLEGWRLICRSLVRNKRADAYLMKILLLYLGPTLHKNRLPSTCPSIIIIIIIMTDVQVSRCPGLRWLHCLLANQTTWAVPSLRAMLTNPGMRGHVRTRLQCCCKYTDPSSAVHTTEKLTRIMLIVIAHWWLPLFLSPAAEKPLESACACMYFRMCD</sequence>
<gene>
    <name evidence="1" type="ORF">BO72DRAFT_213118</name>
</gene>
<dbReference type="GeneID" id="63857022"/>
<dbReference type="RefSeq" id="XP_040798211.1">
    <property type="nucleotide sequence ID" value="XM_040939689.1"/>
</dbReference>
<dbReference type="EMBL" id="KZ824671">
    <property type="protein sequence ID" value="RAK74201.1"/>
    <property type="molecule type" value="Genomic_DNA"/>
</dbReference>
<proteinExistence type="predicted"/>
<dbReference type="VEuPathDB" id="FungiDB:BO72DRAFT_213118"/>
<reference evidence="1 2" key="1">
    <citation type="submission" date="2018-02" db="EMBL/GenBank/DDBJ databases">
        <title>The genomes of Aspergillus section Nigri reveals drivers in fungal speciation.</title>
        <authorList>
            <consortium name="DOE Joint Genome Institute"/>
            <person name="Vesth T.C."/>
            <person name="Nybo J."/>
            <person name="Theobald S."/>
            <person name="Brandl J."/>
            <person name="Frisvad J.C."/>
            <person name="Nielsen K.F."/>
            <person name="Lyhne E.K."/>
            <person name="Kogle M.E."/>
            <person name="Kuo A."/>
            <person name="Riley R."/>
            <person name="Clum A."/>
            <person name="Nolan M."/>
            <person name="Lipzen A."/>
            <person name="Salamov A."/>
            <person name="Henrissat B."/>
            <person name="Wiebenga A."/>
            <person name="De vries R.P."/>
            <person name="Grigoriev I.V."/>
            <person name="Mortensen U.H."/>
            <person name="Andersen M.R."/>
            <person name="Baker S.E."/>
        </authorList>
    </citation>
    <scope>NUCLEOTIDE SEQUENCE [LARGE SCALE GENOMIC DNA]</scope>
    <source>
        <strain evidence="1 2">CBS 313.89</strain>
    </source>
</reference>
<dbReference type="Proteomes" id="UP000249789">
    <property type="component" value="Unassembled WGS sequence"/>
</dbReference>